<accession>A0A2X0IL11</accession>
<dbReference type="GO" id="GO:0050308">
    <property type="term" value="F:sugar-phosphatase activity"/>
    <property type="evidence" value="ECO:0007669"/>
    <property type="project" value="TreeGrafter"/>
</dbReference>
<dbReference type="Gene3D" id="3.40.50.1000">
    <property type="entry name" value="HAD superfamily/HAD-like"/>
    <property type="match status" value="1"/>
</dbReference>
<evidence type="ECO:0000313" key="2">
    <source>
        <dbReference type="Proteomes" id="UP000248889"/>
    </source>
</evidence>
<dbReference type="PANTHER" id="PTHR43481:SF4">
    <property type="entry name" value="GLYCEROL-1-PHOSPHATE PHOSPHOHYDROLASE 1-RELATED"/>
    <property type="match status" value="1"/>
</dbReference>
<sequence>MLLTPPLGDYHAYLFDCDGTVTDSMPQHYGVAPEHCLVFEDTDMGIQAATEAGMNSVRIPQRRTQHPLGGAR</sequence>
<dbReference type="RefSeq" id="WP_111502403.1">
    <property type="nucleotide sequence ID" value="NZ_QKYN01000073.1"/>
</dbReference>
<comment type="caution">
    <text evidence="1">The sequence shown here is derived from an EMBL/GenBank/DDBJ whole genome shotgun (WGS) entry which is preliminary data.</text>
</comment>
<dbReference type="PANTHER" id="PTHR43481">
    <property type="entry name" value="FRUCTOSE-1-PHOSPHATE PHOSPHATASE"/>
    <property type="match status" value="1"/>
</dbReference>
<reference evidence="1 2" key="1">
    <citation type="submission" date="2018-06" db="EMBL/GenBank/DDBJ databases">
        <title>Streptacidiphilus pinicola sp. nov., isolated from pine grove soil.</title>
        <authorList>
            <person name="Roh S.G."/>
            <person name="Park S."/>
            <person name="Kim M.-K."/>
            <person name="Yun B.-R."/>
            <person name="Park J."/>
            <person name="Kim M.J."/>
            <person name="Kim Y.S."/>
            <person name="Kim S.B."/>
        </authorList>
    </citation>
    <scope>NUCLEOTIDE SEQUENCE [LARGE SCALE GENOMIC DNA]</scope>
    <source>
        <strain evidence="1 2">MMS16-CNU450</strain>
    </source>
</reference>
<protein>
    <submittedName>
        <fullName evidence="1">Uncharacterized protein</fullName>
    </submittedName>
</protein>
<dbReference type="SUPFAM" id="SSF56784">
    <property type="entry name" value="HAD-like"/>
    <property type="match status" value="1"/>
</dbReference>
<dbReference type="InterPro" id="IPR036412">
    <property type="entry name" value="HAD-like_sf"/>
</dbReference>
<dbReference type="AlphaFoldDB" id="A0A2X0IL11"/>
<dbReference type="EMBL" id="QKYN01000073">
    <property type="protein sequence ID" value="RAG84031.1"/>
    <property type="molecule type" value="Genomic_DNA"/>
</dbReference>
<keyword evidence="2" id="KW-1185">Reference proteome</keyword>
<dbReference type="InterPro" id="IPR051806">
    <property type="entry name" value="HAD-like_SPP"/>
</dbReference>
<dbReference type="OrthoDB" id="9812856at2"/>
<gene>
    <name evidence="1" type="ORF">DN069_19210</name>
</gene>
<name>A0A2X0IL11_9ACTN</name>
<evidence type="ECO:0000313" key="1">
    <source>
        <dbReference type="EMBL" id="RAG84031.1"/>
    </source>
</evidence>
<dbReference type="NCBIfam" id="TIGR01509">
    <property type="entry name" value="HAD-SF-IA-v3"/>
    <property type="match status" value="1"/>
</dbReference>
<dbReference type="InterPro" id="IPR006439">
    <property type="entry name" value="HAD-SF_hydro_IA"/>
</dbReference>
<dbReference type="Proteomes" id="UP000248889">
    <property type="component" value="Unassembled WGS sequence"/>
</dbReference>
<organism evidence="1 2">
    <name type="scientific">Streptacidiphilus pinicola</name>
    <dbReference type="NCBI Taxonomy" id="2219663"/>
    <lineage>
        <taxon>Bacteria</taxon>
        <taxon>Bacillati</taxon>
        <taxon>Actinomycetota</taxon>
        <taxon>Actinomycetes</taxon>
        <taxon>Kitasatosporales</taxon>
        <taxon>Streptomycetaceae</taxon>
        <taxon>Streptacidiphilus</taxon>
    </lineage>
</organism>
<proteinExistence type="predicted"/>
<dbReference type="InterPro" id="IPR023214">
    <property type="entry name" value="HAD_sf"/>
</dbReference>